<dbReference type="InterPro" id="IPR036942">
    <property type="entry name" value="Beta-barrel_TonB_sf"/>
</dbReference>
<dbReference type="GO" id="GO:0009279">
    <property type="term" value="C:cell outer membrane"/>
    <property type="evidence" value="ECO:0007669"/>
    <property type="project" value="UniProtKB-SubCell"/>
</dbReference>
<evidence type="ECO:0000259" key="4">
    <source>
        <dbReference type="Pfam" id="PF07715"/>
    </source>
</evidence>
<accession>A0A1U9LFY6</accession>
<dbReference type="RefSeq" id="WP_077931147.1">
    <property type="nucleotide sequence ID" value="NZ_CP014687.1"/>
</dbReference>
<dbReference type="KEGG" id="aper:A0U91_11385"/>
<dbReference type="AlphaFoldDB" id="A0A1U9LFY6"/>
<evidence type="ECO:0000256" key="3">
    <source>
        <dbReference type="ARBA" id="ARBA00023237"/>
    </source>
</evidence>
<organism evidence="5 6">
    <name type="scientific">Acetobacter persici</name>
    <dbReference type="NCBI Taxonomy" id="1076596"/>
    <lineage>
        <taxon>Bacteria</taxon>
        <taxon>Pseudomonadati</taxon>
        <taxon>Pseudomonadota</taxon>
        <taxon>Alphaproteobacteria</taxon>
        <taxon>Acetobacterales</taxon>
        <taxon>Acetobacteraceae</taxon>
        <taxon>Acetobacter</taxon>
    </lineage>
</organism>
<reference evidence="5 6" key="1">
    <citation type="submission" date="2016-03" db="EMBL/GenBank/DDBJ databases">
        <title>Acetic acid bacteria sequencing.</title>
        <authorList>
            <person name="Brandt J."/>
            <person name="Jakob F."/>
            <person name="Vogel R.F."/>
        </authorList>
    </citation>
    <scope>NUCLEOTIDE SEQUENCE [LARGE SCALE GENOMIC DNA]</scope>
    <source>
        <strain evidence="5 6">TMW2.1084</strain>
    </source>
</reference>
<protein>
    <recommendedName>
        <fullName evidence="4">TonB-dependent receptor plug domain-containing protein</fullName>
    </recommendedName>
</protein>
<proteinExistence type="predicted"/>
<name>A0A1U9LFY6_9PROT</name>
<evidence type="ECO:0000256" key="2">
    <source>
        <dbReference type="ARBA" id="ARBA00023136"/>
    </source>
</evidence>
<keyword evidence="3" id="KW-0998">Cell outer membrane</keyword>
<feature type="domain" description="TonB-dependent receptor plug" evidence="4">
    <location>
        <begin position="58"/>
        <end position="157"/>
    </location>
</feature>
<keyword evidence="2" id="KW-0472">Membrane</keyword>
<dbReference type="EMBL" id="CP014687">
    <property type="protein sequence ID" value="AQT05364.1"/>
    <property type="molecule type" value="Genomic_DNA"/>
</dbReference>
<dbReference type="Pfam" id="PF07715">
    <property type="entry name" value="Plug"/>
    <property type="match status" value="1"/>
</dbReference>
<evidence type="ECO:0000313" key="6">
    <source>
        <dbReference type="Proteomes" id="UP000189055"/>
    </source>
</evidence>
<dbReference type="STRING" id="1076596.A0U91_11385"/>
<dbReference type="SUPFAM" id="SSF56935">
    <property type="entry name" value="Porins"/>
    <property type="match status" value="1"/>
</dbReference>
<dbReference type="Gene3D" id="2.40.170.20">
    <property type="entry name" value="TonB-dependent receptor, beta-barrel domain"/>
    <property type="match status" value="1"/>
</dbReference>
<evidence type="ECO:0000256" key="1">
    <source>
        <dbReference type="ARBA" id="ARBA00004442"/>
    </source>
</evidence>
<dbReference type="InterPro" id="IPR012910">
    <property type="entry name" value="Plug_dom"/>
</dbReference>
<sequence>MYRSPSYHRSIFLGFFLVILPESTLAETLNKPKSTKPTKKEEVLVLTRKASGGGLMHVRTTPYSASGIDADVIARKPAAASPLQIIANLPGVNFGSSDAYGLTIRDKTTVRGLDHTEMGWSVEGMPGTNLAYYNPYVEDWADNENFSSITLIPGSSRLQDPLVTGVGGEVYATIRTPAAKREAHLNYSAGSFAAQRVFMRADSGYLGNSGIKFFTSYSYAAANNYTGSGRNWKHHFDFKMTKDWSPIANSSLFVSSSLRDVARTNLYTLKSFETANKVDNNFSEGTFASDYINGKTTNYWKSYIYTSKDVLVSLNNDVKLSGLDLKVVPYFRWEQTNAPGQTNIDPRSTYTGTEKIAVNTDDLNIINGKIPARSNTDQTMHSEGINLYTTLKAGKNNKVTVGYWLDHWTISTLNSLSPLDSSGDTIGRVLKDTSGRTIAGGDYSLSTLINQFYVSDDLSLFHDRFLISLGFKDMMYNVSGNNRLPGPQGNFSSSYSRPMPRIGLTFNVSKTVQLYFNASTNSRPAVPITTYPNIYNVATGGISQSGQKSVKPEYAVSEELGFRYHGIFNFDATLFNMNLKNHQVSTSLYLNGALTSGAISVGGETIKGATVEIASHSYYGLSAYANAQYLHATMDNNFPVSGDFLPTKGKIMVASPKFMANIGLQYKRKGFFTDITFKWVDAQYSTFMNDQGMPAYKTVDLGMGYQANDIHFLKSPYIRLNFMNITNLKYLSGIASPSYSSQVSKGIGGTSVKAGSPTYFLGTPLAIMMTVGSNF</sequence>
<gene>
    <name evidence="5" type="ORF">A0U91_11385</name>
</gene>
<comment type="subcellular location">
    <subcellularLocation>
        <location evidence="1">Cell outer membrane</location>
    </subcellularLocation>
</comment>
<evidence type="ECO:0000313" key="5">
    <source>
        <dbReference type="EMBL" id="AQT05364.1"/>
    </source>
</evidence>
<dbReference type="Proteomes" id="UP000189055">
    <property type="component" value="Chromosome"/>
</dbReference>